<evidence type="ECO:0000256" key="5">
    <source>
        <dbReference type="SAM" id="Phobius"/>
    </source>
</evidence>
<feature type="transmembrane region" description="Helical" evidence="5">
    <location>
        <begin position="418"/>
        <end position="442"/>
    </location>
</feature>
<dbReference type="Pfam" id="PF07690">
    <property type="entry name" value="MFS_1"/>
    <property type="match status" value="1"/>
</dbReference>
<dbReference type="SUPFAM" id="SSF103473">
    <property type="entry name" value="MFS general substrate transporter"/>
    <property type="match status" value="1"/>
</dbReference>
<keyword evidence="7" id="KW-1185">Reference proteome</keyword>
<feature type="transmembrane region" description="Helical" evidence="5">
    <location>
        <begin position="358"/>
        <end position="381"/>
    </location>
</feature>
<keyword evidence="4 5" id="KW-0472">Membrane</keyword>
<dbReference type="InterPro" id="IPR036259">
    <property type="entry name" value="MFS_trans_sf"/>
</dbReference>
<dbReference type="PANTHER" id="PTHR23510:SF64">
    <property type="entry name" value="INNER MEMBRANE TRANSPORT PROTEIN YAJR"/>
    <property type="match status" value="1"/>
</dbReference>
<dbReference type="InterPro" id="IPR011701">
    <property type="entry name" value="MFS"/>
</dbReference>
<dbReference type="GO" id="GO:0016020">
    <property type="term" value="C:membrane"/>
    <property type="evidence" value="ECO:0007669"/>
    <property type="project" value="UniProtKB-SubCell"/>
</dbReference>
<name>A0AAN6GC10_9BASI</name>
<feature type="transmembrane region" description="Helical" evidence="5">
    <location>
        <begin position="165"/>
        <end position="185"/>
    </location>
</feature>
<proteinExistence type="predicted"/>
<feature type="transmembrane region" description="Helical" evidence="5">
    <location>
        <begin position="318"/>
        <end position="338"/>
    </location>
</feature>
<dbReference type="InterPro" id="IPR051068">
    <property type="entry name" value="MFS_Domain-Containing_Protein"/>
</dbReference>
<dbReference type="Gene3D" id="1.20.1250.20">
    <property type="entry name" value="MFS general substrate transporter like domains"/>
    <property type="match status" value="1"/>
</dbReference>
<evidence type="ECO:0000256" key="2">
    <source>
        <dbReference type="ARBA" id="ARBA00022692"/>
    </source>
</evidence>
<evidence type="ECO:0008006" key="8">
    <source>
        <dbReference type="Google" id="ProtNLM"/>
    </source>
</evidence>
<comment type="caution">
    <text evidence="6">The sequence shown here is derived from an EMBL/GenBank/DDBJ whole genome shotgun (WGS) entry which is preliminary data.</text>
</comment>
<feature type="transmembrane region" description="Helical" evidence="5">
    <location>
        <begin position="102"/>
        <end position="119"/>
    </location>
</feature>
<comment type="subcellular location">
    <subcellularLocation>
        <location evidence="1">Membrane</location>
        <topology evidence="1">Multi-pass membrane protein</topology>
    </subcellularLocation>
</comment>
<dbReference type="AlphaFoldDB" id="A0AAN6GC10"/>
<dbReference type="Proteomes" id="UP001176521">
    <property type="component" value="Unassembled WGS sequence"/>
</dbReference>
<feature type="transmembrane region" description="Helical" evidence="5">
    <location>
        <begin position="70"/>
        <end position="90"/>
    </location>
</feature>
<evidence type="ECO:0000313" key="6">
    <source>
        <dbReference type="EMBL" id="KAK0528718.1"/>
    </source>
</evidence>
<evidence type="ECO:0000313" key="7">
    <source>
        <dbReference type="Proteomes" id="UP001176521"/>
    </source>
</evidence>
<evidence type="ECO:0000256" key="4">
    <source>
        <dbReference type="ARBA" id="ARBA00023136"/>
    </source>
</evidence>
<feature type="transmembrane region" description="Helical" evidence="5">
    <location>
        <begin position="35"/>
        <end position="58"/>
    </location>
</feature>
<evidence type="ECO:0000256" key="1">
    <source>
        <dbReference type="ARBA" id="ARBA00004141"/>
    </source>
</evidence>
<protein>
    <recommendedName>
        <fullName evidence="8">Major facilitator superfamily (MFS) profile domain-containing protein</fullName>
    </recommendedName>
</protein>
<keyword evidence="3 5" id="KW-1133">Transmembrane helix</keyword>
<accession>A0AAN6GC10</accession>
<sequence>MVQPVGITEAIPAVQDVEDARAIADHEERKLPPTAYLAIIVGMNLFMNVSFFIIVPSAPAYATYLGAPTWFSGLCIGISTATAGVLLYPVSRRYSLAYKTPMSASCVCFVFGHIIYSLAGLADTAWLMAVGRIIGGSGYVSWMLVKRYITDSRIVGTRRRTMLSAWLVTSQVFGMAIGPFCGGLLTKIGTIRQSGKIWNGFSSPSWLMAGVWAAFLVAITLVFEDPPNSDPKTTLCEDLKRLFGQQRAESPDAIELGKDPSAPVDKKPAIPQAPGYLVDSAQSDRISALPPTRIETTLLDAGSADTKADRTQLSPAQWASLGMMCWFAMDTFFTLGAWEANIPVFSADFPGLNWTEEKAGNILALAAIIVLPILFALVFLAKYIQDRVILATGIVIGLSGLIIHMITLTPGLEHSISFGSFFASWLLVALGYNMMSTVTLSLLSKQVPPQFNNYTSLIIQLSNYSGRLGGAFWGTAVEQVGQRSILSLELGLTLFGTLGAIILWSKMPEPGSRSQDSVEHSILTYKL</sequence>
<feature type="transmembrane region" description="Helical" evidence="5">
    <location>
        <begin position="205"/>
        <end position="223"/>
    </location>
</feature>
<dbReference type="EMBL" id="JAPDMQ010000265">
    <property type="protein sequence ID" value="KAK0528718.1"/>
    <property type="molecule type" value="Genomic_DNA"/>
</dbReference>
<keyword evidence="2 5" id="KW-0812">Transmembrane</keyword>
<feature type="transmembrane region" description="Helical" evidence="5">
    <location>
        <begin position="388"/>
        <end position="406"/>
    </location>
</feature>
<feature type="transmembrane region" description="Helical" evidence="5">
    <location>
        <begin position="125"/>
        <end position="145"/>
    </location>
</feature>
<dbReference type="PANTHER" id="PTHR23510">
    <property type="entry name" value="INNER MEMBRANE TRANSPORT PROTEIN YAJR"/>
    <property type="match status" value="1"/>
</dbReference>
<evidence type="ECO:0000256" key="3">
    <source>
        <dbReference type="ARBA" id="ARBA00022989"/>
    </source>
</evidence>
<gene>
    <name evidence="6" type="ORF">OC842_004471</name>
</gene>
<organism evidence="6 7">
    <name type="scientific">Tilletia horrida</name>
    <dbReference type="NCBI Taxonomy" id="155126"/>
    <lineage>
        <taxon>Eukaryota</taxon>
        <taxon>Fungi</taxon>
        <taxon>Dikarya</taxon>
        <taxon>Basidiomycota</taxon>
        <taxon>Ustilaginomycotina</taxon>
        <taxon>Exobasidiomycetes</taxon>
        <taxon>Tilletiales</taxon>
        <taxon>Tilletiaceae</taxon>
        <taxon>Tilletia</taxon>
    </lineage>
</organism>
<reference evidence="6" key="1">
    <citation type="journal article" date="2023" name="PhytoFront">
        <title>Draft Genome Resources of Seven Strains of Tilletia horrida, Causal Agent of Kernel Smut of Rice.</title>
        <authorList>
            <person name="Khanal S."/>
            <person name="Antony Babu S."/>
            <person name="Zhou X.G."/>
        </authorList>
    </citation>
    <scope>NUCLEOTIDE SEQUENCE</scope>
    <source>
        <strain evidence="6">TX3</strain>
    </source>
</reference>
<feature type="transmembrane region" description="Helical" evidence="5">
    <location>
        <begin position="485"/>
        <end position="504"/>
    </location>
</feature>
<dbReference type="GO" id="GO:0022857">
    <property type="term" value="F:transmembrane transporter activity"/>
    <property type="evidence" value="ECO:0007669"/>
    <property type="project" value="InterPro"/>
</dbReference>